<dbReference type="GO" id="GO:0005975">
    <property type="term" value="P:carbohydrate metabolic process"/>
    <property type="evidence" value="ECO:0007669"/>
    <property type="project" value="InterPro"/>
</dbReference>
<name>A0AAJ2B7M4_9HYPH</name>
<gene>
    <name evidence="1" type="ORF">QE369_000085</name>
</gene>
<evidence type="ECO:0000313" key="2">
    <source>
        <dbReference type="Proteomes" id="UP001255601"/>
    </source>
</evidence>
<dbReference type="RefSeq" id="WP_309769038.1">
    <property type="nucleotide sequence ID" value="NZ_JAVIZC010000001.1"/>
</dbReference>
<organism evidence="1 2">
    <name type="scientific">Agrobacterium larrymoorei</name>
    <dbReference type="NCBI Taxonomy" id="160699"/>
    <lineage>
        <taxon>Bacteria</taxon>
        <taxon>Pseudomonadati</taxon>
        <taxon>Pseudomonadota</taxon>
        <taxon>Alphaproteobacteria</taxon>
        <taxon>Hyphomicrobiales</taxon>
        <taxon>Rhizobiaceae</taxon>
        <taxon>Rhizobium/Agrobacterium group</taxon>
        <taxon>Agrobacterium</taxon>
    </lineage>
</organism>
<evidence type="ECO:0000313" key="1">
    <source>
        <dbReference type="EMBL" id="MDR6099907.1"/>
    </source>
</evidence>
<accession>A0AAJ2B7M4</accession>
<dbReference type="AlphaFoldDB" id="A0AAJ2B7M4"/>
<dbReference type="SUPFAM" id="SSF88713">
    <property type="entry name" value="Glycoside hydrolase/deacetylase"/>
    <property type="match status" value="1"/>
</dbReference>
<dbReference type="Proteomes" id="UP001255601">
    <property type="component" value="Unassembled WGS sequence"/>
</dbReference>
<comment type="caution">
    <text evidence="1">The sequence shown here is derived from an EMBL/GenBank/DDBJ whole genome shotgun (WGS) entry which is preliminary data.</text>
</comment>
<dbReference type="Gene3D" id="3.20.20.370">
    <property type="entry name" value="Glycoside hydrolase/deacetylase"/>
    <property type="match status" value="1"/>
</dbReference>
<reference evidence="1" key="1">
    <citation type="submission" date="2023-08" db="EMBL/GenBank/DDBJ databases">
        <title>Functional and genomic diversity of the sorghum phyllosphere microbiome.</title>
        <authorList>
            <person name="Shade A."/>
        </authorList>
    </citation>
    <scope>NUCLEOTIDE SEQUENCE</scope>
    <source>
        <strain evidence="1">SORGH_AS_0974</strain>
    </source>
</reference>
<dbReference type="PANTHER" id="PTHR43123">
    <property type="entry name" value="POLYSACCHARIDE DEACETYLASE-RELATED"/>
    <property type="match status" value="1"/>
</dbReference>
<proteinExistence type="predicted"/>
<dbReference type="EMBL" id="JAVIZC010000001">
    <property type="protein sequence ID" value="MDR6099907.1"/>
    <property type="molecule type" value="Genomic_DNA"/>
</dbReference>
<sequence>MILPTGPSYLETPLRRGSQMDHDFYGFRDTWSEKRLNWQNGARLGVWLQIAVEWFPLNISGKPFLPVGAPNRPWPDSETYTQRDYGNRVGIYRMMDALKARGLSASMLVNARLAKRYPILMRSILDDGFDVVAAGLDAGAIHHEGLAEDEEQAMIAEALAIFAGFGVSPIAWHSPSWSQSTRTPRLLLEAGLKAMADWANDEAPYLFETGAGSIISLPATMELSDREMIMLRKQNLADVEESFIAAARRLWNESRDSGHGRLLTLNVSPWLMGQPYRAAAFERILDALFALDGTVSVGVPEIIAATDGLTP</sequence>
<dbReference type="EC" id="3.5.2.5" evidence="1"/>
<protein>
    <submittedName>
        <fullName evidence="1">Allantoinase</fullName>
        <ecNumber evidence="1">3.5.2.5</ecNumber>
    </submittedName>
</protein>
<dbReference type="GO" id="GO:0004038">
    <property type="term" value="F:allantoinase activity"/>
    <property type="evidence" value="ECO:0007669"/>
    <property type="project" value="UniProtKB-EC"/>
</dbReference>
<keyword evidence="1" id="KW-0378">Hydrolase</keyword>
<dbReference type="InterPro" id="IPR011330">
    <property type="entry name" value="Glyco_hydro/deAcase_b/a-brl"/>
</dbReference>
<dbReference type="PANTHER" id="PTHR43123:SF4">
    <property type="entry name" value="POLYSACCHARIDE DEACETYLASE"/>
    <property type="match status" value="1"/>
</dbReference>